<dbReference type="HOGENOM" id="CLU_950164_0_0_1"/>
<keyword evidence="2" id="KW-1185">Reference proteome</keyword>
<gene>
    <name evidence="1" type="ORF">KUCA_T00002418001</name>
</gene>
<evidence type="ECO:0000313" key="1">
    <source>
        <dbReference type="EMBL" id="CDK26446.1"/>
    </source>
</evidence>
<organism evidence="1 2">
    <name type="scientific">Kuraishia capsulata CBS 1993</name>
    <dbReference type="NCBI Taxonomy" id="1382522"/>
    <lineage>
        <taxon>Eukaryota</taxon>
        <taxon>Fungi</taxon>
        <taxon>Dikarya</taxon>
        <taxon>Ascomycota</taxon>
        <taxon>Saccharomycotina</taxon>
        <taxon>Pichiomycetes</taxon>
        <taxon>Pichiales</taxon>
        <taxon>Pichiaceae</taxon>
        <taxon>Kuraishia</taxon>
    </lineage>
</organism>
<name>W6MJJ3_9ASCO</name>
<accession>W6MJJ3</accession>
<dbReference type="AlphaFoldDB" id="W6MJJ3"/>
<reference evidence="1" key="1">
    <citation type="submission" date="2013-12" db="EMBL/GenBank/DDBJ databases">
        <authorList>
            <person name="Genoscope - CEA"/>
        </authorList>
    </citation>
    <scope>NUCLEOTIDE SEQUENCE</scope>
    <source>
        <strain evidence="1">CBS 1993</strain>
    </source>
</reference>
<dbReference type="Proteomes" id="UP000019384">
    <property type="component" value="Unassembled WGS sequence"/>
</dbReference>
<proteinExistence type="predicted"/>
<sequence length="293" mass="33584">MESSQNAIDGWMDDYRANSIGMSVEAVELGLISHSMRHISEKQMNRCDVKSDLDDISLQLARVYVDYSDEDKRDIDAEAEWDAYSSMEECSGDSACQTPRTLSSVPIGENAITKEDGNICLFRMHEVPKRLNPRCFQSHRVSPDQLGKVHVNPACPDSAGSHECTATARRNSMEYRYTRIEDDKVMCRFCYRQRWISKENLEMHLTMAHGIAFPEDGDSCDCLWLPLPTQLFQQNPRKLKRMHCKCPSCGGWIRLGFPESLPETNTTVDTISRPFEVMGLYTNYFEHIMKCLQ</sequence>
<dbReference type="RefSeq" id="XP_022458450.1">
    <property type="nucleotide sequence ID" value="XM_022602668.1"/>
</dbReference>
<evidence type="ECO:0000313" key="2">
    <source>
        <dbReference type="Proteomes" id="UP000019384"/>
    </source>
</evidence>
<protein>
    <submittedName>
        <fullName evidence="1">Uncharacterized protein</fullName>
    </submittedName>
</protein>
<reference evidence="1" key="2">
    <citation type="submission" date="2014-02" db="EMBL/GenBank/DDBJ databases">
        <title>Complete DNA sequence of /Kuraishia capsulata/ illustrates novel genomic features among budding yeasts (/Saccharomycotina/).</title>
        <authorList>
            <person name="Morales L."/>
            <person name="Noel B."/>
            <person name="Porcel B."/>
            <person name="Marcet-Houben M."/>
            <person name="Hullo M-F."/>
            <person name="Sacerdot C."/>
            <person name="Tekaia F."/>
            <person name="Leh-Louis V."/>
            <person name="Despons L."/>
            <person name="Khanna V."/>
            <person name="Aury J-M."/>
            <person name="Barbe V."/>
            <person name="Couloux A."/>
            <person name="Labadie K."/>
            <person name="Pelletier E."/>
            <person name="Souciet J-L."/>
            <person name="Boekhout T."/>
            <person name="Gabaldon T."/>
            <person name="Wincker P."/>
            <person name="Dujon B."/>
        </authorList>
    </citation>
    <scope>NUCLEOTIDE SEQUENCE</scope>
    <source>
        <strain evidence="1">CBS 1993</strain>
    </source>
</reference>
<dbReference type="EMBL" id="HG793127">
    <property type="protein sequence ID" value="CDK26446.1"/>
    <property type="molecule type" value="Genomic_DNA"/>
</dbReference>
<dbReference type="GeneID" id="34519838"/>